<accession>A0A2N9HI36</accession>
<reference evidence="3" key="1">
    <citation type="submission" date="2018-02" db="EMBL/GenBank/DDBJ databases">
        <authorList>
            <person name="Cohen D.B."/>
            <person name="Kent A.D."/>
        </authorList>
    </citation>
    <scope>NUCLEOTIDE SEQUENCE</scope>
</reference>
<feature type="compositionally biased region" description="Polar residues" evidence="2">
    <location>
        <begin position="62"/>
        <end position="71"/>
    </location>
</feature>
<dbReference type="EMBL" id="OIVN01003484">
    <property type="protein sequence ID" value="SPD11595.1"/>
    <property type="molecule type" value="Genomic_DNA"/>
</dbReference>
<sequence>MSENMPIQRRTINIGSVLRTLAPEPSETSNVPLASGFSEGESVMKKRKKGEEEAEVIKEQQALIQTEPSVTKSSSRKGKGKDSQTFQKAIGHVSHKRKHQKELPAPWKCEFYVDGRPVNEDDSVWKSKDVRGGQIADAIGSALLLPKDMKAWKGNNSTQMIENLKRDSVVGFLEAGFRLVEIERLLNESLVENDRLREVEKTVSARIREVESQHKTAEEGLQTAECQLVEISAKLERECERSSGFQAEIDKLRAELAEAQLASSNAENATQAFYDQGFEEAAGSLRLQLRRECNIYFLKGWVSALEQAAVDDSSELYVLGRDYRPFNSGTPENLEETNVEVFEDCEATDDPTALETAEVLGHQERVQTEEVQGVEKGISDKEDNVNVDD</sequence>
<name>A0A2N9HI36_FAGSY</name>
<feature type="region of interest" description="Disordered" evidence="2">
    <location>
        <begin position="22"/>
        <end position="99"/>
    </location>
</feature>
<gene>
    <name evidence="3" type="ORF">FSB_LOCUS39477</name>
</gene>
<feature type="coiled-coil region" evidence="1">
    <location>
        <begin position="179"/>
        <end position="269"/>
    </location>
</feature>
<feature type="compositionally biased region" description="Basic and acidic residues" evidence="2">
    <location>
        <begin position="377"/>
        <end position="389"/>
    </location>
</feature>
<organism evidence="3">
    <name type="scientific">Fagus sylvatica</name>
    <name type="common">Beechnut</name>
    <dbReference type="NCBI Taxonomy" id="28930"/>
    <lineage>
        <taxon>Eukaryota</taxon>
        <taxon>Viridiplantae</taxon>
        <taxon>Streptophyta</taxon>
        <taxon>Embryophyta</taxon>
        <taxon>Tracheophyta</taxon>
        <taxon>Spermatophyta</taxon>
        <taxon>Magnoliopsida</taxon>
        <taxon>eudicotyledons</taxon>
        <taxon>Gunneridae</taxon>
        <taxon>Pentapetalae</taxon>
        <taxon>rosids</taxon>
        <taxon>fabids</taxon>
        <taxon>Fagales</taxon>
        <taxon>Fagaceae</taxon>
        <taxon>Fagus</taxon>
    </lineage>
</organism>
<evidence type="ECO:0000256" key="2">
    <source>
        <dbReference type="SAM" id="MobiDB-lite"/>
    </source>
</evidence>
<protein>
    <submittedName>
        <fullName evidence="3">Uncharacterized protein</fullName>
    </submittedName>
</protein>
<proteinExistence type="predicted"/>
<feature type="compositionally biased region" description="Basic and acidic residues" evidence="2">
    <location>
        <begin position="49"/>
        <end position="58"/>
    </location>
</feature>
<keyword evidence="1" id="KW-0175">Coiled coil</keyword>
<evidence type="ECO:0000256" key="1">
    <source>
        <dbReference type="SAM" id="Coils"/>
    </source>
</evidence>
<dbReference type="AlphaFoldDB" id="A0A2N9HI36"/>
<evidence type="ECO:0000313" key="3">
    <source>
        <dbReference type="EMBL" id="SPD11595.1"/>
    </source>
</evidence>
<feature type="region of interest" description="Disordered" evidence="2">
    <location>
        <begin position="361"/>
        <end position="389"/>
    </location>
</feature>